<dbReference type="PANTHER" id="PTHR31342:SF4">
    <property type="entry name" value="ACTIN BINDING PROTEIN FAMILY"/>
    <property type="match status" value="1"/>
</dbReference>
<keyword evidence="3" id="KW-0472">Membrane</keyword>
<feature type="compositionally biased region" description="Polar residues" evidence="2">
    <location>
        <begin position="74"/>
        <end position="89"/>
    </location>
</feature>
<dbReference type="AlphaFoldDB" id="A0ABD1G2F4"/>
<dbReference type="EMBL" id="JBEAFC010000010">
    <property type="protein sequence ID" value="KAL1538290.1"/>
    <property type="molecule type" value="Genomic_DNA"/>
</dbReference>
<keyword evidence="1" id="KW-0175">Coiled coil</keyword>
<comment type="caution">
    <text evidence="4">The sequence shown here is derived from an EMBL/GenBank/DDBJ whole genome shotgun (WGS) entry which is preliminary data.</text>
</comment>
<sequence length="605" mass="68678">MAVKGKRDGPISPVLFKFGVALAFSLGGIVFTFLRSKKIMLPKPKPKSSPTSPGKADSDVGADHPPLKKLNISRVPSGNSMSDVSSSEGRSFGDRDGFLFHELDQLVKEYDMETDDASRRKSGLSLEPTVEPTEEDERELNSLRSKVLILEEREKILENQLLEYYGLKEQENAVSELQNRLRVHNMEAKLYNIKIESLQSDNKKLQAKVADYEKVVAELESAQAKITLLRKKLRFEAEQNREQILRLQERVMKLQDQDSKAVEADQDSETQSRERNHCLEEELEETKRYNQSLKLENLELAQKIESLQILAKSTLDDKEVQALKDESQLLRQQNEDFRKEIDQLQADRCTDVEELVYLRWINACLRYELRNYHPGPDETIARDLSKTLSPKSEEKAKKLILAYANREGTGCKDPDIDEFYNDNWSISQNSYLTDSGDPDDLPIDNLQDSKASHRNKRRVFTKLMKLLRGKDSDHCVQTTPSSLRQRAASVDDALSRTDGDGLTKTATTSSRTSSRQSLDLQRSYSQGQKSATAESSRRMSEDSSLSIFRSFDTISGYDDSPSSGFQPGQEAESAAKTELVKYAKALKDSRPRPSFRRRSVTFGSF</sequence>
<feature type="region of interest" description="Disordered" evidence="2">
    <location>
        <begin position="256"/>
        <end position="279"/>
    </location>
</feature>
<keyword evidence="5" id="KW-1185">Reference proteome</keyword>
<evidence type="ECO:0000256" key="3">
    <source>
        <dbReference type="SAM" id="Phobius"/>
    </source>
</evidence>
<dbReference type="PANTHER" id="PTHR31342">
    <property type="entry name" value="PROTEIN CHUP1, CHLOROPLASTIC"/>
    <property type="match status" value="1"/>
</dbReference>
<organism evidence="4 5">
    <name type="scientific">Salvia divinorum</name>
    <name type="common">Maria pastora</name>
    <name type="synonym">Diviner's sage</name>
    <dbReference type="NCBI Taxonomy" id="28513"/>
    <lineage>
        <taxon>Eukaryota</taxon>
        <taxon>Viridiplantae</taxon>
        <taxon>Streptophyta</taxon>
        <taxon>Embryophyta</taxon>
        <taxon>Tracheophyta</taxon>
        <taxon>Spermatophyta</taxon>
        <taxon>Magnoliopsida</taxon>
        <taxon>eudicotyledons</taxon>
        <taxon>Gunneridae</taxon>
        <taxon>Pentapetalae</taxon>
        <taxon>asterids</taxon>
        <taxon>lamiids</taxon>
        <taxon>Lamiales</taxon>
        <taxon>Lamiaceae</taxon>
        <taxon>Nepetoideae</taxon>
        <taxon>Mentheae</taxon>
        <taxon>Salviinae</taxon>
        <taxon>Salvia</taxon>
        <taxon>Salvia subgen. Calosphace</taxon>
    </lineage>
</organism>
<feature type="compositionally biased region" description="Basic and acidic residues" evidence="2">
    <location>
        <begin position="56"/>
        <end position="66"/>
    </location>
</feature>
<feature type="transmembrane region" description="Helical" evidence="3">
    <location>
        <begin position="14"/>
        <end position="34"/>
    </location>
</feature>
<feature type="region of interest" description="Disordered" evidence="2">
    <location>
        <begin position="555"/>
        <end position="574"/>
    </location>
</feature>
<feature type="compositionally biased region" description="Polar residues" evidence="2">
    <location>
        <begin position="475"/>
        <end position="484"/>
    </location>
</feature>
<proteinExistence type="predicted"/>
<evidence type="ECO:0000256" key="2">
    <source>
        <dbReference type="SAM" id="MobiDB-lite"/>
    </source>
</evidence>
<reference evidence="4 5" key="1">
    <citation type="submission" date="2024-06" db="EMBL/GenBank/DDBJ databases">
        <title>A chromosome level genome sequence of Diviner's sage (Salvia divinorum).</title>
        <authorList>
            <person name="Ford S.A."/>
            <person name="Ro D.-K."/>
            <person name="Ness R.W."/>
            <person name="Phillips M.A."/>
        </authorList>
    </citation>
    <scope>NUCLEOTIDE SEQUENCE [LARGE SCALE GENOMIC DNA]</scope>
    <source>
        <strain evidence="4">SAF-2024a</strain>
        <tissue evidence="4">Leaf</tissue>
    </source>
</reference>
<dbReference type="InterPro" id="IPR040265">
    <property type="entry name" value="CHUP1/IPGA1-like"/>
</dbReference>
<dbReference type="Proteomes" id="UP001567538">
    <property type="component" value="Unassembled WGS sequence"/>
</dbReference>
<gene>
    <name evidence="4" type="ORF">AAHA92_27050</name>
</gene>
<feature type="region of interest" description="Disordered" evidence="2">
    <location>
        <begin position="585"/>
        <end position="605"/>
    </location>
</feature>
<keyword evidence="3" id="KW-1133">Transmembrane helix</keyword>
<protein>
    <submittedName>
        <fullName evidence="4">Protein CHUP1, chloroplastic isoform X1</fullName>
    </submittedName>
</protein>
<accession>A0ABD1G2F4</accession>
<evidence type="ECO:0000313" key="5">
    <source>
        <dbReference type="Proteomes" id="UP001567538"/>
    </source>
</evidence>
<feature type="region of interest" description="Disordered" evidence="2">
    <location>
        <begin position="431"/>
        <end position="454"/>
    </location>
</feature>
<evidence type="ECO:0000256" key="1">
    <source>
        <dbReference type="ARBA" id="ARBA00023054"/>
    </source>
</evidence>
<feature type="compositionally biased region" description="Basic and acidic residues" evidence="2">
    <location>
        <begin position="270"/>
        <end position="279"/>
    </location>
</feature>
<name>A0ABD1G2F4_SALDI</name>
<evidence type="ECO:0000313" key="4">
    <source>
        <dbReference type="EMBL" id="KAL1538290.1"/>
    </source>
</evidence>
<feature type="region of interest" description="Disordered" evidence="2">
    <location>
        <begin position="112"/>
        <end position="138"/>
    </location>
</feature>
<feature type="region of interest" description="Disordered" evidence="2">
    <location>
        <begin position="471"/>
        <end position="544"/>
    </location>
</feature>
<feature type="compositionally biased region" description="Low complexity" evidence="2">
    <location>
        <begin position="502"/>
        <end position="526"/>
    </location>
</feature>
<feature type="region of interest" description="Disordered" evidence="2">
    <location>
        <begin position="41"/>
        <end position="90"/>
    </location>
</feature>
<keyword evidence="3" id="KW-0812">Transmembrane</keyword>